<reference evidence="13" key="1">
    <citation type="journal article" date="2019" name="Int. J. Syst. Evol. Microbiol.">
        <title>The Global Catalogue of Microorganisms (GCM) 10K type strain sequencing project: providing services to taxonomists for standard genome sequencing and annotation.</title>
        <authorList>
            <consortium name="The Broad Institute Genomics Platform"/>
            <consortium name="The Broad Institute Genome Sequencing Center for Infectious Disease"/>
            <person name="Wu L."/>
            <person name="Ma J."/>
        </authorList>
    </citation>
    <scope>NUCLEOTIDE SEQUENCE [LARGE SCALE GENOMIC DNA]</scope>
    <source>
        <strain evidence="13">KCTC 32255</strain>
    </source>
</reference>
<dbReference type="InterPro" id="IPR015887">
    <property type="entry name" value="DNA_glyclase_Znf_dom_DNA_BS"/>
</dbReference>
<dbReference type="InterPro" id="IPR012319">
    <property type="entry name" value="FPG_cat"/>
</dbReference>
<protein>
    <submittedName>
        <fullName evidence="12">Fpg/Nei family DNA glycosylase</fullName>
    </submittedName>
</protein>
<dbReference type="Gene3D" id="1.10.8.50">
    <property type="match status" value="1"/>
</dbReference>
<dbReference type="SUPFAM" id="SSF81624">
    <property type="entry name" value="N-terminal domain of MutM-like DNA repair proteins"/>
    <property type="match status" value="1"/>
</dbReference>
<evidence type="ECO:0000259" key="11">
    <source>
        <dbReference type="PROSITE" id="PS51068"/>
    </source>
</evidence>
<gene>
    <name evidence="12" type="ORF">ACFQGD_16440</name>
</gene>
<dbReference type="SUPFAM" id="SSF46946">
    <property type="entry name" value="S13-like H2TH domain"/>
    <property type="match status" value="1"/>
</dbReference>
<evidence type="ECO:0000313" key="13">
    <source>
        <dbReference type="Proteomes" id="UP001596337"/>
    </source>
</evidence>
<proteinExistence type="inferred from homology"/>
<dbReference type="PANTHER" id="PTHR22993:SF9">
    <property type="entry name" value="FORMAMIDOPYRIMIDINE-DNA GLYCOSYLASE"/>
    <property type="match status" value="1"/>
</dbReference>
<evidence type="ECO:0000256" key="5">
    <source>
        <dbReference type="ARBA" id="ARBA00022801"/>
    </source>
</evidence>
<dbReference type="InterPro" id="IPR035937">
    <property type="entry name" value="FPG_N"/>
</dbReference>
<keyword evidence="13" id="KW-1185">Reference proteome</keyword>
<keyword evidence="9" id="KW-0511">Multifunctional enzyme</keyword>
<evidence type="ECO:0000256" key="9">
    <source>
        <dbReference type="ARBA" id="ARBA00023268"/>
    </source>
</evidence>
<evidence type="ECO:0000256" key="3">
    <source>
        <dbReference type="ARBA" id="ARBA00009409"/>
    </source>
</evidence>
<comment type="caution">
    <text evidence="12">The sequence shown here is derived from an EMBL/GenBank/DDBJ whole genome shotgun (WGS) entry which is preliminary data.</text>
</comment>
<keyword evidence="6" id="KW-0238">DNA-binding</keyword>
<dbReference type="PROSITE" id="PS01242">
    <property type="entry name" value="ZF_FPG_1"/>
    <property type="match status" value="1"/>
</dbReference>
<comment type="cofactor">
    <cofactor evidence="2">
        <name>Zn(2+)</name>
        <dbReference type="ChEBI" id="CHEBI:29105"/>
    </cofactor>
</comment>
<dbReference type="CDD" id="cd08966">
    <property type="entry name" value="EcFpg-like_N"/>
    <property type="match status" value="1"/>
</dbReference>
<keyword evidence="5" id="KW-0378">Hydrolase</keyword>
<dbReference type="SMART" id="SM00898">
    <property type="entry name" value="Fapy_DNA_glyco"/>
    <property type="match status" value="1"/>
</dbReference>
<evidence type="ECO:0000256" key="10">
    <source>
        <dbReference type="ARBA" id="ARBA00023295"/>
    </source>
</evidence>
<dbReference type="Pfam" id="PF01149">
    <property type="entry name" value="Fapy_DNA_glyco"/>
    <property type="match status" value="1"/>
</dbReference>
<accession>A0ABW2C0G8</accession>
<evidence type="ECO:0000256" key="8">
    <source>
        <dbReference type="ARBA" id="ARBA00023239"/>
    </source>
</evidence>
<evidence type="ECO:0000256" key="7">
    <source>
        <dbReference type="ARBA" id="ARBA00023204"/>
    </source>
</evidence>
<dbReference type="Pfam" id="PF06831">
    <property type="entry name" value="H2TH"/>
    <property type="match status" value="1"/>
</dbReference>
<evidence type="ECO:0000256" key="1">
    <source>
        <dbReference type="ARBA" id="ARBA00001668"/>
    </source>
</evidence>
<dbReference type="PANTHER" id="PTHR22993">
    <property type="entry name" value="FORMAMIDOPYRIMIDINE-DNA GLYCOSYLASE"/>
    <property type="match status" value="1"/>
</dbReference>
<dbReference type="EMBL" id="JBHSXX010000001">
    <property type="protein sequence ID" value="MFC6868731.1"/>
    <property type="molecule type" value="Genomic_DNA"/>
</dbReference>
<dbReference type="InterPro" id="IPR010663">
    <property type="entry name" value="Znf_FPG/IleRS"/>
</dbReference>
<evidence type="ECO:0000256" key="4">
    <source>
        <dbReference type="ARBA" id="ARBA00022763"/>
    </source>
</evidence>
<dbReference type="PROSITE" id="PS51068">
    <property type="entry name" value="FPG_CAT"/>
    <property type="match status" value="1"/>
</dbReference>
<keyword evidence="7" id="KW-0234">DNA repair</keyword>
<organism evidence="12 13">
    <name type="scientific">Haloechinothrix salitolerans</name>
    <dbReference type="NCBI Taxonomy" id="926830"/>
    <lineage>
        <taxon>Bacteria</taxon>
        <taxon>Bacillati</taxon>
        <taxon>Actinomycetota</taxon>
        <taxon>Actinomycetes</taxon>
        <taxon>Pseudonocardiales</taxon>
        <taxon>Pseudonocardiaceae</taxon>
        <taxon>Haloechinothrix</taxon>
    </lineage>
</organism>
<dbReference type="InterPro" id="IPR010979">
    <property type="entry name" value="Ribosomal_uS13-like_H2TH"/>
</dbReference>
<evidence type="ECO:0000256" key="2">
    <source>
        <dbReference type="ARBA" id="ARBA00001947"/>
    </source>
</evidence>
<sequence>MPELADVEGFRRVFNDHVRGAVRAVRVRDAQVVRHTSRRTLAKALEGQRFDAARRHGKWLIAPVHGSDDAVLLHFGMTGSLEWADAHEQEHRHDRVVLAFDDGELRYRDMRKLEGLHLTRGDTARDRVLGDLGVDATEVTREHLYDLLAHRDRQVKAVLMDQYEIAGLGTLLVDEILWRARIHPRTRASALSAQDCGRLHARMRTVLRHAIDAGRVPPRDSWLTGHRDDDPGTCPRCGSTLSHGRVGSRSTAWCSRCQPEPNK</sequence>
<dbReference type="Gene3D" id="3.20.190.10">
    <property type="entry name" value="MutM-like, N-terminal"/>
    <property type="match status" value="1"/>
</dbReference>
<evidence type="ECO:0000313" key="12">
    <source>
        <dbReference type="EMBL" id="MFC6868731.1"/>
    </source>
</evidence>
<keyword evidence="10" id="KW-0326">Glycosidase</keyword>
<keyword evidence="8" id="KW-0456">Lyase</keyword>
<comment type="catalytic activity">
    <reaction evidence="1">
        <text>Hydrolysis of DNA containing ring-opened 7-methylguanine residues, releasing 2,6-diamino-4-hydroxy-5-(N-methyl)formamidopyrimidine.</text>
        <dbReference type="EC" id="3.2.2.23"/>
    </reaction>
</comment>
<dbReference type="InterPro" id="IPR015886">
    <property type="entry name" value="H2TH_FPG"/>
</dbReference>
<comment type="similarity">
    <text evidence="3">Belongs to the FPG family.</text>
</comment>
<dbReference type="Proteomes" id="UP001596337">
    <property type="component" value="Unassembled WGS sequence"/>
</dbReference>
<dbReference type="RefSeq" id="WP_345390785.1">
    <property type="nucleotide sequence ID" value="NZ_BAABLA010000005.1"/>
</dbReference>
<feature type="domain" description="Formamidopyrimidine-DNA glycosylase catalytic" evidence="11">
    <location>
        <begin position="2"/>
        <end position="114"/>
    </location>
</feature>
<evidence type="ECO:0000256" key="6">
    <source>
        <dbReference type="ARBA" id="ARBA00023125"/>
    </source>
</evidence>
<dbReference type="Pfam" id="PF06827">
    <property type="entry name" value="zf-FPG_IleRS"/>
    <property type="match status" value="1"/>
</dbReference>
<dbReference type="SMART" id="SM01232">
    <property type="entry name" value="H2TH"/>
    <property type="match status" value="1"/>
</dbReference>
<name>A0ABW2C0G8_9PSEU</name>
<dbReference type="SUPFAM" id="SSF57716">
    <property type="entry name" value="Glucocorticoid receptor-like (DNA-binding domain)"/>
    <property type="match status" value="1"/>
</dbReference>
<keyword evidence="4" id="KW-0227">DNA damage</keyword>